<dbReference type="EMBL" id="CP034170">
    <property type="protein sequence ID" value="AZI58767.1"/>
    <property type="molecule type" value="Genomic_DNA"/>
</dbReference>
<dbReference type="Pfam" id="PF01370">
    <property type="entry name" value="Epimerase"/>
    <property type="match status" value="1"/>
</dbReference>
<dbReference type="InterPro" id="IPR001509">
    <property type="entry name" value="Epimerase_deHydtase"/>
</dbReference>
<dbReference type="Proteomes" id="UP000268084">
    <property type="component" value="Chromosome"/>
</dbReference>
<dbReference type="KEGG" id="nak:EH165_12125"/>
<dbReference type="InterPro" id="IPR036291">
    <property type="entry name" value="NAD(P)-bd_dom_sf"/>
</dbReference>
<reference evidence="2 3" key="2">
    <citation type="submission" date="2018-12" db="EMBL/GenBank/DDBJ databases">
        <title>Nakamurella antarcticus sp. nov., isolated from Antarctica South Shetland Islands soil.</title>
        <authorList>
            <person name="Peng F."/>
        </authorList>
    </citation>
    <scope>NUCLEOTIDE SEQUENCE [LARGE SCALE GENOMIC DNA]</scope>
    <source>
        <strain evidence="2 3">S14-144</strain>
    </source>
</reference>
<accession>A0A3G8ZPQ0</accession>
<dbReference type="PANTHER" id="PTHR43245:SF52">
    <property type="entry name" value="NAD-DEPENDENT EPIMERASE_DEHYDRATASE"/>
    <property type="match status" value="1"/>
</dbReference>
<evidence type="ECO:0000313" key="3">
    <source>
        <dbReference type="Proteomes" id="UP000268084"/>
    </source>
</evidence>
<dbReference type="AlphaFoldDB" id="A0A3G8ZPQ0"/>
<evidence type="ECO:0000313" key="2">
    <source>
        <dbReference type="EMBL" id="AZI58767.1"/>
    </source>
</evidence>
<sequence length="394" mass="41889">MSGHVVLITGVTRYLGSELAGILARHPDVERVIGVDATLPEPAARRRMGTAEFARADIRNPLIARIIETAGVDTVVHASASATPANSKARTMVKEMNVLGTMQLLAACQRSASVTNLILRSTTSVYGASSRDPAIFTESTEPMSLPARGPARDAIDIEGYVRGFARRRPDVRVAVPRFAEVIGPTVKTPLTRYFSLSPVVPTAMGHDSRLQLVHETDAVGVLEHLVLGDFAGTVNVAGDGIVMLSQAIHRAGRIPLPVPMATLNRLGGTLRALRIGGFAPEQIELLMAGRVVDTTVLRDGVRFAPKFSTAAAFDDFAATLTPSVSRAQIRDVEMTLARGIGVRPMPEDRNRNPLDGQTVSPETALTGNAAVDALGLVALPGGRTGPRKARKVRI</sequence>
<reference evidence="2 3" key="1">
    <citation type="submission" date="2018-11" db="EMBL/GenBank/DDBJ databases">
        <authorList>
            <person name="Da X."/>
        </authorList>
    </citation>
    <scope>NUCLEOTIDE SEQUENCE [LARGE SCALE GENOMIC DNA]</scope>
    <source>
        <strain evidence="2 3">S14-144</strain>
    </source>
</reference>
<organism evidence="2 3">
    <name type="scientific">Nakamurella antarctica</name>
    <dbReference type="NCBI Taxonomy" id="1902245"/>
    <lineage>
        <taxon>Bacteria</taxon>
        <taxon>Bacillati</taxon>
        <taxon>Actinomycetota</taxon>
        <taxon>Actinomycetes</taxon>
        <taxon>Nakamurellales</taxon>
        <taxon>Nakamurellaceae</taxon>
        <taxon>Nakamurella</taxon>
    </lineage>
</organism>
<dbReference type="RefSeq" id="WP_124799672.1">
    <property type="nucleotide sequence ID" value="NZ_CP034170.1"/>
</dbReference>
<dbReference type="SUPFAM" id="SSF51735">
    <property type="entry name" value="NAD(P)-binding Rossmann-fold domains"/>
    <property type="match status" value="1"/>
</dbReference>
<feature type="domain" description="NAD-dependent epimerase/dehydratase" evidence="1">
    <location>
        <begin position="6"/>
        <end position="185"/>
    </location>
</feature>
<dbReference type="Gene3D" id="3.40.50.720">
    <property type="entry name" value="NAD(P)-binding Rossmann-like Domain"/>
    <property type="match status" value="1"/>
</dbReference>
<proteinExistence type="predicted"/>
<dbReference type="InterPro" id="IPR050177">
    <property type="entry name" value="Lipid_A_modif_metabolic_enz"/>
</dbReference>
<dbReference type="PANTHER" id="PTHR43245">
    <property type="entry name" value="BIFUNCTIONAL POLYMYXIN RESISTANCE PROTEIN ARNA"/>
    <property type="match status" value="1"/>
</dbReference>
<dbReference type="OrthoDB" id="3205647at2"/>
<name>A0A3G8ZPQ0_9ACTN</name>
<evidence type="ECO:0000259" key="1">
    <source>
        <dbReference type="Pfam" id="PF01370"/>
    </source>
</evidence>
<keyword evidence="3" id="KW-1185">Reference proteome</keyword>
<gene>
    <name evidence="2" type="ORF">EH165_12125</name>
</gene>
<protein>
    <submittedName>
        <fullName evidence="2">NAD-dependent epimerase/dehydratase family protein</fullName>
    </submittedName>
</protein>